<organism evidence="2 3">
    <name type="scientific">Wolfiporia cocos (strain MD-104)</name>
    <name type="common">Brown rot fungus</name>
    <dbReference type="NCBI Taxonomy" id="742152"/>
    <lineage>
        <taxon>Eukaryota</taxon>
        <taxon>Fungi</taxon>
        <taxon>Dikarya</taxon>
        <taxon>Basidiomycota</taxon>
        <taxon>Agaricomycotina</taxon>
        <taxon>Agaricomycetes</taxon>
        <taxon>Polyporales</taxon>
        <taxon>Phaeolaceae</taxon>
        <taxon>Wolfiporia</taxon>
    </lineage>
</organism>
<evidence type="ECO:0000313" key="2">
    <source>
        <dbReference type="EMBL" id="PCH34677.1"/>
    </source>
</evidence>
<accession>A0A2H3JF96</accession>
<dbReference type="PANTHER" id="PTHR15600">
    <property type="entry name" value="SACSIN"/>
    <property type="match status" value="1"/>
</dbReference>
<dbReference type="EMBL" id="KB467832">
    <property type="protein sequence ID" value="PCH34677.1"/>
    <property type="molecule type" value="Genomic_DNA"/>
</dbReference>
<dbReference type="Proteomes" id="UP000218811">
    <property type="component" value="Unassembled WGS sequence"/>
</dbReference>
<dbReference type="Gene3D" id="3.30.565.10">
    <property type="entry name" value="Histidine kinase-like ATPase, C-terminal domain"/>
    <property type="match status" value="1"/>
</dbReference>
<dbReference type="SMART" id="SM00225">
    <property type="entry name" value="BTB"/>
    <property type="match status" value="1"/>
</dbReference>
<proteinExistence type="predicted"/>
<dbReference type="InterPro" id="IPR036890">
    <property type="entry name" value="HATPase_C_sf"/>
</dbReference>
<dbReference type="Gene3D" id="3.30.710.10">
    <property type="entry name" value="Potassium Channel Kv1.1, Chain A"/>
    <property type="match status" value="1"/>
</dbReference>
<dbReference type="InterPro" id="IPR011333">
    <property type="entry name" value="SKP1/BTB/POZ_sf"/>
</dbReference>
<dbReference type="GO" id="GO:0030544">
    <property type="term" value="F:Hsp70 protein binding"/>
    <property type="evidence" value="ECO:0007669"/>
    <property type="project" value="TreeGrafter"/>
</dbReference>
<dbReference type="SUPFAM" id="SSF54695">
    <property type="entry name" value="POZ domain"/>
    <property type="match status" value="1"/>
</dbReference>
<evidence type="ECO:0000313" key="3">
    <source>
        <dbReference type="Proteomes" id="UP000218811"/>
    </source>
</evidence>
<dbReference type="Pfam" id="PF25794">
    <property type="entry name" value="SACS"/>
    <property type="match status" value="2"/>
</dbReference>
<dbReference type="OMA" id="MFHFTEL"/>
<dbReference type="STRING" id="742152.A0A2H3JF96"/>
<keyword evidence="3" id="KW-1185">Reference proteome</keyword>
<feature type="domain" description="BTB" evidence="1">
    <location>
        <begin position="2480"/>
        <end position="2553"/>
    </location>
</feature>
<dbReference type="Pfam" id="PF00651">
    <property type="entry name" value="BTB"/>
    <property type="match status" value="1"/>
</dbReference>
<sequence>MSDFGEVVDLTANIESILKRYPFSIGIFRELLQNTDDAGAKTQIFILDARAHPCNELVDDKLRGLQGAAMLAYNDATFSADDWNALQNISRSSKKTDTSKIGKYGIGLRSCYHLTDNLEVLSGDSLVIFDPHRRILSAGGRKWGISDVGQDTLRAFQNDVTAAPNGTTIRLPLRKDGSSSLISTKVPQLEEIRGLLKQFVEEELPIVMLFLSHVSSVEFAEIDELGGTRTLGKGWIETKENIPVGPSSISGIESAGAHLLARVVTTQLYGEDGAIRSTTSQEWRILHASFGQSLCVDVLQRRLQTIGRDEVYAIVDSEKLCPESGTPVAIAFAMSPSAPSRDLGRLFTYLPLPLRTGFPCHIHTLFALTDSRDRLRNNSEHVLERSRDRLLIEWNSVLFEDFIPKVWAALLPSLLSGALASDDYAVWPMKQHREFSGESTYWHTLPSVLLDMVITKKLRIWPAVGATEMSRRTYHALEDVLVASPEFDHATLIALARAGVEIVQPIRHLYELLSQRSIEHLTPHNACQRLLSQSISLSTLETSDKHLILTYLLTTQNITLIVGLPLIPTVSGGFTSLHRRGTIHKPNHTLLGETDGEVALLGPHDPIALDMTQLPGVVASALVTHGEPLLNVLRLGCVQLAGCVREAVSRDSATEWAFRLWQWLPSWRLRQELLDMQEFRRLRIIPTAHDGLCSVEDDVFILPDDTSLCPMFRAIGLRFLDTRVSSDARHYLQSHRLSRIRNPDNIRDILDCSCEEAESRLADAVARQRLREHIASCLSGSGPLTSQQRTRLRALPIHRVLPTSHYRALNSSTTIHCVSERLAHLLPEVPGVEFIAHDTPGRAILEYIDAAAARRDLREAEIVSLAVHHFSNQEAPLQLSIIKLLSERPNLLSSDILASLKQQRFIATGNGNQFCAPQDIIDSRSPQRLIDLFQREELKLPSDTQDGVYIRMVDYLRPMELLCHRLSADLIISRMRRIAALKDISTDDARCLANALLNLIDSTSFDCSSLQIPKELEWLPTNEGFQSVSSCRDRYRHELFDRVMPMVMTRVESSSLRRAFGWNQPIPLIKLRDQFRAVIREGNNAYYLYTILCEFGRQIREISEDNQFLTELRAITEKQPWVPISSEPPCIGTTAEAVLSLEFDLPGFYRIPLDLASKPGVGDLLRKLNCSIERPSSNIIIDRLNSMKDGQQLPPTRLREAIALLECMRMHDLDLSTIPVPDTQGILRLRDEVFIDDMGPRALYAQPPDNYYKAHKKITEDLAMRLGITTLSSLKLTALDPDDKEMHEDVTTRISNVLKSYSIEQAFTEFLANASDANADEFSLRLIDGKSIPSSLDYLSPQMVQFHTGPALIVYNSGLFQERDFKGIREFGLGGKQEAEGVIGKFGLGALTQFHFSEVSMIVSGDYVQFLDPGKSFLPPYGNRARSALRIPLAHIRSLYRGHLESLQGIFGFDADHDQYQGTMFYLPLRSSSQAMRSRLSRSPVLTSDVRSLMQRYIQTAMESLMFIKTSKITLALGSGVSTTITASRKEVRKDSLRCDQVVVKVQEAGRSQHSEQQEWYVVRTQIPIEDISQEWRQLTDRHLVKKIEAGLAALIPSGDRQRGFRFFSTLPLPAPNSLPLHVHASFILADDRRSIRFDDDGRSIPEARFNRWILSDLIPPLYHQLLAIWPMNSSNLMLWPASTAAATATEDSMSRVVSESFYQSLEACNLAICHTTTDTRMKPQDAIFLGDEPLVIRNALKTIAAPGLVELPRSARKRAHETGINWLTPDHLQTILRQEAAIFKREYMEESIVPESLDSIINYLCDELPPDAQIGLPLLRLVNGDIELLQSAGNPKRYVGTWPVRKPWSVFPPDYFLDPSVEQYARLLHNGVNVSELTGHDVAELVQARLPRSKTNVRDTTSEELEWIRKFWDIFHILNAKSADLSSLALVPTTQCNVCISIDHCQTEAVLGHPPRYLSEELRPISSALVKMGAIIIHESLPEALQEPLGSMQFSFTDVLKFFKGKSNSSKPALSELLSRLTSGDAETFARWARSELEIAIIGLSRSSEELIATVCDLPIWPTQYANRVELRALSDRDVLFLPPHIDIADVARFLPGGERFVAVPSTVLTHAQISPMSLAQLLSQMDTGTMLSVGDMPHYKKVLDIILSSNPTALSSISTLKVPNSSRALVNSNTLYTREDSIFRAVFSNTHPHYFLHPEFTSYDGNLRRFGLHYTRDFDAFKECARVIDSNIADGNRADGASDLFWWYQDLPTMIGSNEQQWRQLENLRFIPRAQVRRRYDDGRVDPDAHSVSLRNLVSPSQVLRTEHERIAWSQRAMFLNTPNERLFLADLSLGVPTVEEVVEHLRVLVLKVAKDHTGHGEVLEDLRATYQWLNDRSSEAEQYLLQRPDEALFLNIDGPRDDWRFMCASQLVFNAPDEDDRQAVREILLPYKDLLLAANALEIVQPSVPTLQRSPAETVLQSLRSRMNEQRKQEILTDAILVSKDNGRFPVHRSFLAASGEHFNNMFCGGLSESRPASVIAPVEVFVEAELVSLECVLDYLYTGAVTVRSEYDQEELLSSLRLAHYWGVSNLQQELEVLLVQTLTPGTYKLLRSEAESLNAQLLLDKCDEYAIENSHVFRQIDFKEEI</sequence>
<name>A0A2H3JF96_WOLCO</name>
<dbReference type="NCBIfam" id="NF047352">
    <property type="entry name" value="P_loop_sacsin"/>
    <property type="match status" value="1"/>
</dbReference>
<dbReference type="PROSITE" id="PS50097">
    <property type="entry name" value="BTB"/>
    <property type="match status" value="1"/>
</dbReference>
<dbReference type="OrthoDB" id="1262810at2759"/>
<reference evidence="2 3" key="1">
    <citation type="journal article" date="2012" name="Science">
        <title>The Paleozoic origin of enzymatic lignin decomposition reconstructed from 31 fungal genomes.</title>
        <authorList>
            <person name="Floudas D."/>
            <person name="Binder M."/>
            <person name="Riley R."/>
            <person name="Barry K."/>
            <person name="Blanchette R.A."/>
            <person name="Henrissat B."/>
            <person name="Martinez A.T."/>
            <person name="Otillar R."/>
            <person name="Spatafora J.W."/>
            <person name="Yadav J.S."/>
            <person name="Aerts A."/>
            <person name="Benoit I."/>
            <person name="Boyd A."/>
            <person name="Carlson A."/>
            <person name="Copeland A."/>
            <person name="Coutinho P.M."/>
            <person name="de Vries R.P."/>
            <person name="Ferreira P."/>
            <person name="Findley K."/>
            <person name="Foster B."/>
            <person name="Gaskell J."/>
            <person name="Glotzer D."/>
            <person name="Gorecki P."/>
            <person name="Heitman J."/>
            <person name="Hesse C."/>
            <person name="Hori C."/>
            <person name="Igarashi K."/>
            <person name="Jurgens J.A."/>
            <person name="Kallen N."/>
            <person name="Kersten P."/>
            <person name="Kohler A."/>
            <person name="Kuees U."/>
            <person name="Kumar T.K.A."/>
            <person name="Kuo A."/>
            <person name="LaButti K."/>
            <person name="Larrondo L.F."/>
            <person name="Lindquist E."/>
            <person name="Ling A."/>
            <person name="Lombard V."/>
            <person name="Lucas S."/>
            <person name="Lundell T."/>
            <person name="Martin R."/>
            <person name="McLaughlin D.J."/>
            <person name="Morgenstern I."/>
            <person name="Morin E."/>
            <person name="Murat C."/>
            <person name="Nagy L.G."/>
            <person name="Nolan M."/>
            <person name="Ohm R.A."/>
            <person name="Patyshakuliyeva A."/>
            <person name="Rokas A."/>
            <person name="Ruiz-Duenas F.J."/>
            <person name="Sabat G."/>
            <person name="Salamov A."/>
            <person name="Samejima M."/>
            <person name="Schmutz J."/>
            <person name="Slot J.C."/>
            <person name="St John F."/>
            <person name="Stenlid J."/>
            <person name="Sun H."/>
            <person name="Sun S."/>
            <person name="Syed K."/>
            <person name="Tsang A."/>
            <person name="Wiebenga A."/>
            <person name="Young D."/>
            <person name="Pisabarro A."/>
            <person name="Eastwood D.C."/>
            <person name="Martin F."/>
            <person name="Cullen D."/>
            <person name="Grigoriev I.V."/>
            <person name="Hibbett D.S."/>
        </authorList>
    </citation>
    <scope>NUCLEOTIDE SEQUENCE [LARGE SCALE GENOMIC DNA]</scope>
    <source>
        <strain evidence="2 3">MD-104</strain>
    </source>
</reference>
<gene>
    <name evidence="2" type="ORF">WOLCODRAFT_165735</name>
</gene>
<dbReference type="InterPro" id="IPR058210">
    <property type="entry name" value="SACS/Nov_dom"/>
</dbReference>
<dbReference type="InterPro" id="IPR052972">
    <property type="entry name" value="Sacsin_chaperone_reg"/>
</dbReference>
<evidence type="ECO:0000259" key="1">
    <source>
        <dbReference type="PROSITE" id="PS50097"/>
    </source>
</evidence>
<dbReference type="InterPro" id="IPR000210">
    <property type="entry name" value="BTB/POZ_dom"/>
</dbReference>
<dbReference type="SUPFAM" id="SSF55874">
    <property type="entry name" value="ATPase domain of HSP90 chaperone/DNA topoisomerase II/histidine kinase"/>
    <property type="match status" value="2"/>
</dbReference>
<dbReference type="PANTHER" id="PTHR15600:SF42">
    <property type="entry name" value="SACSIN"/>
    <property type="match status" value="1"/>
</dbReference>
<protein>
    <recommendedName>
        <fullName evidence="1">BTB domain-containing protein</fullName>
    </recommendedName>
</protein>